<dbReference type="RefSeq" id="WP_378176513.1">
    <property type="nucleotide sequence ID" value="NZ_JBHTCR010000003.1"/>
</dbReference>
<accession>A0ABW2LVS1</accession>
<evidence type="ECO:0000313" key="2">
    <source>
        <dbReference type="EMBL" id="MFC7346666.1"/>
    </source>
</evidence>
<organism evidence="2 3">
    <name type="scientific">Chryseobacterium zhengzhouense</name>
    <dbReference type="NCBI Taxonomy" id="1636086"/>
    <lineage>
        <taxon>Bacteria</taxon>
        <taxon>Pseudomonadati</taxon>
        <taxon>Bacteroidota</taxon>
        <taxon>Flavobacteriia</taxon>
        <taxon>Flavobacteriales</taxon>
        <taxon>Weeksellaceae</taxon>
        <taxon>Chryseobacterium group</taxon>
        <taxon>Chryseobacterium</taxon>
    </lineage>
</organism>
<proteinExistence type="predicted"/>
<keyword evidence="3" id="KW-1185">Reference proteome</keyword>
<dbReference type="PANTHER" id="PTHR22916:SF3">
    <property type="entry name" value="UDP-GLCNAC:BETAGAL BETA-1,3-N-ACETYLGLUCOSAMINYLTRANSFERASE-LIKE PROTEIN 1"/>
    <property type="match status" value="1"/>
</dbReference>
<dbReference type="Proteomes" id="UP001596550">
    <property type="component" value="Unassembled WGS sequence"/>
</dbReference>
<feature type="domain" description="Glycosyltransferase 2-like" evidence="1">
    <location>
        <begin position="8"/>
        <end position="161"/>
    </location>
</feature>
<name>A0ABW2LVS1_9FLAO</name>
<dbReference type="InterPro" id="IPR029044">
    <property type="entry name" value="Nucleotide-diphossugar_trans"/>
</dbReference>
<evidence type="ECO:0000313" key="3">
    <source>
        <dbReference type="Proteomes" id="UP001596550"/>
    </source>
</evidence>
<gene>
    <name evidence="2" type="ORF">ACFQO9_08070</name>
</gene>
<protein>
    <submittedName>
        <fullName evidence="2">Glycosyltransferase family 2 protein</fullName>
    </submittedName>
</protein>
<dbReference type="Gene3D" id="3.90.550.10">
    <property type="entry name" value="Spore Coat Polysaccharide Biosynthesis Protein SpsA, Chain A"/>
    <property type="match status" value="1"/>
</dbReference>
<sequence>MTENHKVSIVIPNYNRESLIGETLDSVISQTYKNWECIIVDDGSTDGSVAVIQTYVKKDSRFILIERSSDYLKGANSCRNIGLENATGYYIIFFDSDDLMMKHHIALKLNFVLEGNLDYAVFKSKHFDQPENKEEYIDYSYYQKYDFTADNYLTNKMRFFTNDLIIKSSLAKKSPFYSNYKADLENVLMTQLVLRSTKNGFCDEIVTLKRYHNNNLTQEMAGDVEKELRHKFFFYYNILDYLQQLNASDIAKTFVLDQLIYFYRQINFKFEVPFAEFVRKISQFGKPKYLLAIVIKRFKKIK</sequence>
<comment type="caution">
    <text evidence="2">The sequence shown here is derived from an EMBL/GenBank/DDBJ whole genome shotgun (WGS) entry which is preliminary data.</text>
</comment>
<dbReference type="EMBL" id="JBHTCR010000003">
    <property type="protein sequence ID" value="MFC7346666.1"/>
    <property type="molecule type" value="Genomic_DNA"/>
</dbReference>
<dbReference type="SUPFAM" id="SSF53448">
    <property type="entry name" value="Nucleotide-diphospho-sugar transferases"/>
    <property type="match status" value="1"/>
</dbReference>
<dbReference type="Pfam" id="PF00535">
    <property type="entry name" value="Glycos_transf_2"/>
    <property type="match status" value="1"/>
</dbReference>
<reference evidence="3" key="1">
    <citation type="journal article" date="2019" name="Int. J. Syst. Evol. Microbiol.">
        <title>The Global Catalogue of Microorganisms (GCM) 10K type strain sequencing project: providing services to taxonomists for standard genome sequencing and annotation.</title>
        <authorList>
            <consortium name="The Broad Institute Genomics Platform"/>
            <consortium name="The Broad Institute Genome Sequencing Center for Infectious Disease"/>
            <person name="Wu L."/>
            <person name="Ma J."/>
        </authorList>
    </citation>
    <scope>NUCLEOTIDE SEQUENCE [LARGE SCALE GENOMIC DNA]</scope>
    <source>
        <strain evidence="3">CCUG 54781</strain>
    </source>
</reference>
<dbReference type="InterPro" id="IPR001173">
    <property type="entry name" value="Glyco_trans_2-like"/>
</dbReference>
<dbReference type="PANTHER" id="PTHR22916">
    <property type="entry name" value="GLYCOSYLTRANSFERASE"/>
    <property type="match status" value="1"/>
</dbReference>
<evidence type="ECO:0000259" key="1">
    <source>
        <dbReference type="Pfam" id="PF00535"/>
    </source>
</evidence>
<dbReference type="CDD" id="cd00761">
    <property type="entry name" value="Glyco_tranf_GTA_type"/>
    <property type="match status" value="1"/>
</dbReference>